<keyword evidence="5 9" id="KW-0808">Transferase</keyword>
<dbReference type="InterPro" id="IPR036217">
    <property type="entry name" value="MethylDNA_cys_MeTrfase_DNAb"/>
</dbReference>
<dbReference type="GO" id="GO:0003908">
    <property type="term" value="F:methylated-DNA-[protein]-cysteine S-methyltransferase activity"/>
    <property type="evidence" value="ECO:0007669"/>
    <property type="project" value="UniProtKB-UniRule"/>
</dbReference>
<gene>
    <name evidence="13" type="ORF">J1836_004520</name>
    <name evidence="12" type="ORF">J1836_08310</name>
</gene>
<reference evidence="12 14" key="1">
    <citation type="submission" date="2021-03" db="EMBL/GenBank/DDBJ databases">
        <title>Draft genome and methylome analysis of Thiotrix fructosivoruns ATCC 49748.</title>
        <authorList>
            <person name="Fomenkov A."/>
            <person name="Grabovich M.Y."/>
            <person name="Roberts R.J."/>
        </authorList>
    </citation>
    <scope>NUCLEOTIDE SEQUENCE [LARGE SCALE GENOMIC DNA]</scope>
    <source>
        <strain evidence="12 14">ATCC 49748</strain>
    </source>
</reference>
<organism evidence="13">
    <name type="scientific">Thiothrix fructosivorans</name>
    <dbReference type="NCBI Taxonomy" id="111770"/>
    <lineage>
        <taxon>Bacteria</taxon>
        <taxon>Pseudomonadati</taxon>
        <taxon>Pseudomonadota</taxon>
        <taxon>Gammaproteobacteria</taxon>
        <taxon>Thiotrichales</taxon>
        <taxon>Thiotrichaceae</taxon>
        <taxon>Thiothrix</taxon>
    </lineage>
</organism>
<dbReference type="EC" id="2.1.1.63" evidence="9"/>
<dbReference type="RefSeq" id="WP_207250672.1">
    <property type="nucleotide sequence ID" value="NZ_JAFMPM010000006.1"/>
</dbReference>
<name>A0A8B0SM99_9GAMM</name>
<dbReference type="PROSITE" id="PS00374">
    <property type="entry name" value="MGMT"/>
    <property type="match status" value="1"/>
</dbReference>
<evidence type="ECO:0000256" key="3">
    <source>
        <dbReference type="ARBA" id="ARBA00022490"/>
    </source>
</evidence>
<dbReference type="Pfam" id="PF01035">
    <property type="entry name" value="DNA_binding_1"/>
    <property type="match status" value="1"/>
</dbReference>
<dbReference type="GO" id="GO:0006307">
    <property type="term" value="P:DNA alkylation repair"/>
    <property type="evidence" value="ECO:0007669"/>
    <property type="project" value="UniProtKB-UniRule"/>
</dbReference>
<dbReference type="InterPro" id="IPR036631">
    <property type="entry name" value="MGMT_N_sf"/>
</dbReference>
<dbReference type="SUPFAM" id="SSF53155">
    <property type="entry name" value="Methylated DNA-protein cysteine methyltransferase domain"/>
    <property type="match status" value="1"/>
</dbReference>
<comment type="catalytic activity">
    <reaction evidence="1 9">
        <text>a 4-O-methyl-thymidine in DNA + L-cysteinyl-[protein] = a thymidine in DNA + S-methyl-L-cysteinyl-[protein]</text>
        <dbReference type="Rhea" id="RHEA:53428"/>
        <dbReference type="Rhea" id="RHEA-COMP:10131"/>
        <dbReference type="Rhea" id="RHEA-COMP:10132"/>
        <dbReference type="Rhea" id="RHEA-COMP:13555"/>
        <dbReference type="Rhea" id="RHEA-COMP:13556"/>
        <dbReference type="ChEBI" id="CHEBI:29950"/>
        <dbReference type="ChEBI" id="CHEBI:82612"/>
        <dbReference type="ChEBI" id="CHEBI:137386"/>
        <dbReference type="ChEBI" id="CHEBI:137387"/>
        <dbReference type="EC" id="2.1.1.63"/>
    </reaction>
</comment>
<comment type="miscellaneous">
    <text evidence="9">This enzyme catalyzes only one turnover and therefore is not strictly catalytic. According to one definition, an enzyme is a biocatalyst that acts repeatedly and over many reaction cycles.</text>
</comment>
<dbReference type="SUPFAM" id="SSF46767">
    <property type="entry name" value="Methylated DNA-protein cysteine methyltransferase, C-terminal domain"/>
    <property type="match status" value="1"/>
</dbReference>
<dbReference type="InterPro" id="IPR014048">
    <property type="entry name" value="MethylDNA_cys_MeTrfase_DNA-bd"/>
</dbReference>
<reference evidence="13" key="2">
    <citation type="submission" date="2021-04" db="EMBL/GenBank/DDBJ databases">
        <title>Complete Genome and methylome analysis of Thiothrix fructosivorans ATCC 49748.</title>
        <authorList>
            <person name="Fomenkov A."/>
            <person name="Sun L."/>
            <person name="Vincze T."/>
            <person name="Grabovich M.Y."/>
            <person name="Roberts R.J."/>
        </authorList>
    </citation>
    <scope>NUCLEOTIDE SEQUENCE</scope>
    <source>
        <strain evidence="13">ATCC 49748</strain>
    </source>
</reference>
<evidence type="ECO:0000313" key="13">
    <source>
        <dbReference type="EMBL" id="QTX11620.1"/>
    </source>
</evidence>
<dbReference type="HAMAP" id="MF_00772">
    <property type="entry name" value="OGT"/>
    <property type="match status" value="1"/>
</dbReference>
<dbReference type="Pfam" id="PF02870">
    <property type="entry name" value="Methyltransf_1N"/>
    <property type="match status" value="1"/>
</dbReference>
<comment type="similarity">
    <text evidence="2 9">Belongs to the MGMT family.</text>
</comment>
<dbReference type="FunFam" id="1.10.10.10:FF:000214">
    <property type="entry name" value="Methylated-DNA--protein-cysteine methyltransferase"/>
    <property type="match status" value="1"/>
</dbReference>
<evidence type="ECO:0000256" key="5">
    <source>
        <dbReference type="ARBA" id="ARBA00022679"/>
    </source>
</evidence>
<dbReference type="EMBL" id="CP072748">
    <property type="protein sequence ID" value="QTX11620.1"/>
    <property type="molecule type" value="Genomic_DNA"/>
</dbReference>
<sequence length="166" mass="18358">MSASTLSISFQTWDSPLGRLFIAADHDALRAIAFESNWARIRATLGTMQAQTNPLIVQTIVQLQAYFAGECQTFELPLHLNGTPFQQRTWQTLRNIPYGETRSYSEQANAVGQPQAVRAIGHTNSLNPISIVIPCHRVIAKSGKLAGYAGGLAAKQFLLTLEQRYR</sequence>
<feature type="domain" description="Methylguanine DNA methyltransferase ribonuclease-like" evidence="11">
    <location>
        <begin position="11"/>
        <end position="79"/>
    </location>
</feature>
<comment type="catalytic activity">
    <reaction evidence="8 9">
        <text>a 6-O-methyl-2'-deoxyguanosine in DNA + L-cysteinyl-[protein] = S-methyl-L-cysteinyl-[protein] + a 2'-deoxyguanosine in DNA</text>
        <dbReference type="Rhea" id="RHEA:24000"/>
        <dbReference type="Rhea" id="RHEA-COMP:10131"/>
        <dbReference type="Rhea" id="RHEA-COMP:10132"/>
        <dbReference type="Rhea" id="RHEA-COMP:11367"/>
        <dbReference type="Rhea" id="RHEA-COMP:11368"/>
        <dbReference type="ChEBI" id="CHEBI:29950"/>
        <dbReference type="ChEBI" id="CHEBI:82612"/>
        <dbReference type="ChEBI" id="CHEBI:85445"/>
        <dbReference type="ChEBI" id="CHEBI:85448"/>
        <dbReference type="EC" id="2.1.1.63"/>
    </reaction>
</comment>
<keyword evidence="4 9" id="KW-0489">Methyltransferase</keyword>
<dbReference type="InterPro" id="IPR023546">
    <property type="entry name" value="MGMT"/>
</dbReference>
<feature type="active site" description="Nucleophile; methyl group acceptor" evidence="9">
    <location>
        <position position="135"/>
    </location>
</feature>
<evidence type="ECO:0000256" key="9">
    <source>
        <dbReference type="HAMAP-Rule" id="MF_00772"/>
    </source>
</evidence>
<dbReference type="InterPro" id="IPR036388">
    <property type="entry name" value="WH-like_DNA-bd_sf"/>
</dbReference>
<evidence type="ECO:0000256" key="2">
    <source>
        <dbReference type="ARBA" id="ARBA00008711"/>
    </source>
</evidence>
<comment type="subcellular location">
    <subcellularLocation>
        <location evidence="9">Cytoplasm</location>
    </subcellularLocation>
</comment>
<proteinExistence type="inferred from homology"/>
<feature type="domain" description="Methylated-DNA-[protein]-cysteine S-methyltransferase DNA binding" evidence="10">
    <location>
        <begin position="84"/>
        <end position="163"/>
    </location>
</feature>
<keyword evidence="3 9" id="KW-0963">Cytoplasm</keyword>
<protein>
    <recommendedName>
        <fullName evidence="9">Methylated-DNA--protein-cysteine methyltransferase</fullName>
        <ecNumber evidence="9">2.1.1.63</ecNumber>
    </recommendedName>
    <alternativeName>
        <fullName evidence="9">6-O-methylguanine-DNA methyltransferase</fullName>
        <shortName evidence="9">MGMT</shortName>
    </alternativeName>
    <alternativeName>
        <fullName evidence="9">O-6-methylguanine-DNA-alkyltransferase</fullName>
    </alternativeName>
</protein>
<comment type="function">
    <text evidence="9">Involved in the cellular defense against the biological effects of O6-methylguanine (O6-MeG) and O4-methylthymine (O4-MeT) in DNA. Repairs the methylated nucleobase in DNA by stoichiometrically transferring the methyl group to a cysteine residue in the enzyme. This is a suicide reaction: the enzyme is irreversibly inactivated.</text>
</comment>
<evidence type="ECO:0000313" key="14">
    <source>
        <dbReference type="Proteomes" id="UP000664466"/>
    </source>
</evidence>
<evidence type="ECO:0000259" key="10">
    <source>
        <dbReference type="Pfam" id="PF01035"/>
    </source>
</evidence>
<dbReference type="NCBIfam" id="TIGR00589">
    <property type="entry name" value="ogt"/>
    <property type="match status" value="1"/>
</dbReference>
<evidence type="ECO:0000259" key="11">
    <source>
        <dbReference type="Pfam" id="PF02870"/>
    </source>
</evidence>
<dbReference type="AlphaFoldDB" id="A0A8B0SM99"/>
<dbReference type="InterPro" id="IPR001497">
    <property type="entry name" value="MethylDNA_cys_MeTrfase_AS"/>
</dbReference>
<dbReference type="Gene3D" id="1.10.10.10">
    <property type="entry name" value="Winged helix-like DNA-binding domain superfamily/Winged helix DNA-binding domain"/>
    <property type="match status" value="1"/>
</dbReference>
<evidence type="ECO:0000256" key="6">
    <source>
        <dbReference type="ARBA" id="ARBA00022763"/>
    </source>
</evidence>
<evidence type="ECO:0000256" key="1">
    <source>
        <dbReference type="ARBA" id="ARBA00001286"/>
    </source>
</evidence>
<dbReference type="PANTHER" id="PTHR10815:SF5">
    <property type="entry name" value="METHYLATED-DNA--PROTEIN-CYSTEINE METHYLTRANSFERASE"/>
    <property type="match status" value="1"/>
</dbReference>
<evidence type="ECO:0000313" key="12">
    <source>
        <dbReference type="EMBL" id="MBO0612928.1"/>
    </source>
</evidence>
<dbReference type="Proteomes" id="UP000664466">
    <property type="component" value="Unassembled WGS sequence"/>
</dbReference>
<dbReference type="PANTHER" id="PTHR10815">
    <property type="entry name" value="METHYLATED-DNA--PROTEIN-CYSTEINE METHYLTRANSFERASE"/>
    <property type="match status" value="1"/>
</dbReference>
<evidence type="ECO:0000256" key="4">
    <source>
        <dbReference type="ARBA" id="ARBA00022603"/>
    </source>
</evidence>
<dbReference type="InterPro" id="IPR008332">
    <property type="entry name" value="MethylG_MeTrfase_N"/>
</dbReference>
<dbReference type="GO" id="GO:0032259">
    <property type="term" value="P:methylation"/>
    <property type="evidence" value="ECO:0007669"/>
    <property type="project" value="UniProtKB-KW"/>
</dbReference>
<accession>A0A8B0SM99</accession>
<evidence type="ECO:0000256" key="7">
    <source>
        <dbReference type="ARBA" id="ARBA00023204"/>
    </source>
</evidence>
<dbReference type="EMBL" id="JAFMPM010000006">
    <property type="protein sequence ID" value="MBO0612928.1"/>
    <property type="molecule type" value="Genomic_DNA"/>
</dbReference>
<keyword evidence="6 9" id="KW-0227">DNA damage</keyword>
<keyword evidence="14" id="KW-1185">Reference proteome</keyword>
<evidence type="ECO:0000256" key="8">
    <source>
        <dbReference type="ARBA" id="ARBA00049348"/>
    </source>
</evidence>
<dbReference type="GO" id="GO:0005737">
    <property type="term" value="C:cytoplasm"/>
    <property type="evidence" value="ECO:0007669"/>
    <property type="project" value="UniProtKB-SubCell"/>
</dbReference>
<keyword evidence="7 9" id="KW-0234">DNA repair</keyword>
<dbReference type="CDD" id="cd06445">
    <property type="entry name" value="ATase"/>
    <property type="match status" value="1"/>
</dbReference>
<dbReference type="Gene3D" id="3.30.160.70">
    <property type="entry name" value="Methylated DNA-protein cysteine methyltransferase domain"/>
    <property type="match status" value="1"/>
</dbReference>